<comment type="pathway">
    <text evidence="1 8">Metabolic intermediate biosynthesis; chorismate biosynthesis; chorismate from D-erythrose 4-phosphate and phosphoenolpyruvate: step 4/7.</text>
</comment>
<dbReference type="InterPro" id="IPR046346">
    <property type="entry name" value="Aminoacid_DH-like_N_sf"/>
</dbReference>
<dbReference type="PANTHER" id="PTHR21089">
    <property type="entry name" value="SHIKIMATE DEHYDROGENASE"/>
    <property type="match status" value="1"/>
</dbReference>
<dbReference type="Pfam" id="PF18317">
    <property type="entry name" value="SDH_C"/>
    <property type="match status" value="1"/>
</dbReference>
<dbReference type="GO" id="GO:0009423">
    <property type="term" value="P:chorismate biosynthetic process"/>
    <property type="evidence" value="ECO:0007669"/>
    <property type="project" value="UniProtKB-UniRule"/>
</dbReference>
<dbReference type="GO" id="GO:0019632">
    <property type="term" value="P:shikimate metabolic process"/>
    <property type="evidence" value="ECO:0007669"/>
    <property type="project" value="InterPro"/>
</dbReference>
<dbReference type="EMBL" id="PIQF01000002">
    <property type="protein sequence ID" value="RUO76201.1"/>
    <property type="molecule type" value="Genomic_DNA"/>
</dbReference>
<evidence type="ECO:0000313" key="13">
    <source>
        <dbReference type="Proteomes" id="UP000287908"/>
    </source>
</evidence>
<dbReference type="InterPro" id="IPR011342">
    <property type="entry name" value="Shikimate_DH"/>
</dbReference>
<dbReference type="OrthoDB" id="9776868at2"/>
<evidence type="ECO:0000259" key="10">
    <source>
        <dbReference type="Pfam" id="PF08501"/>
    </source>
</evidence>
<dbReference type="Gene3D" id="3.40.50.10860">
    <property type="entry name" value="Leucine Dehydrogenase, chain A, domain 1"/>
    <property type="match status" value="1"/>
</dbReference>
<dbReference type="Proteomes" id="UP000287908">
    <property type="component" value="Unassembled WGS sequence"/>
</dbReference>
<evidence type="ECO:0000256" key="2">
    <source>
        <dbReference type="ARBA" id="ARBA00012962"/>
    </source>
</evidence>
<sequence length="272" mass="29584">MTKHFCVFGNPIAHSYSPFIHELFANQFGHALSYRRQLATEYNFASTVARLFRQNLTGANVTLPFKQQAFRLANTVTPEARDAGAVNTLVATAAHGLLGANTDGLGLLYDLKRLNVDLSGKRVLLIGAGGAARGVLRNLLDEKPEVIWLYNRSPAKAEALAAGRSRIKAVTHWQPVTGVELVINATSASLNGDLPAVPDSLLASSAVIYDMMYAATATPFIRHVQKIAEPACYDGLGMLVGQAAESYRLWWNCELPQIDPVIQQVRQQLAAQ</sequence>
<comment type="caution">
    <text evidence="12">The sequence shown here is derived from an EMBL/GenBank/DDBJ whole genome shotgun (WGS) entry which is preliminary data.</text>
</comment>
<feature type="binding site" evidence="8">
    <location>
        <position position="235"/>
    </location>
    <ligand>
        <name>NADP(+)</name>
        <dbReference type="ChEBI" id="CHEBI:58349"/>
    </ligand>
</feature>
<feature type="domain" description="SDH C-terminal" evidence="11">
    <location>
        <begin position="235"/>
        <end position="266"/>
    </location>
</feature>
<name>A0A432ZE61_9GAMM</name>
<comment type="catalytic activity">
    <reaction evidence="7 8">
        <text>shikimate + NADP(+) = 3-dehydroshikimate + NADPH + H(+)</text>
        <dbReference type="Rhea" id="RHEA:17737"/>
        <dbReference type="ChEBI" id="CHEBI:15378"/>
        <dbReference type="ChEBI" id="CHEBI:16630"/>
        <dbReference type="ChEBI" id="CHEBI:36208"/>
        <dbReference type="ChEBI" id="CHEBI:57783"/>
        <dbReference type="ChEBI" id="CHEBI:58349"/>
        <dbReference type="EC" id="1.1.1.25"/>
    </reaction>
</comment>
<feature type="binding site" evidence="8">
    <location>
        <position position="103"/>
    </location>
    <ligand>
        <name>shikimate</name>
        <dbReference type="ChEBI" id="CHEBI:36208"/>
    </ligand>
</feature>
<dbReference type="HAMAP" id="MF_00222">
    <property type="entry name" value="Shikimate_DH_AroE"/>
    <property type="match status" value="1"/>
</dbReference>
<evidence type="ECO:0000256" key="3">
    <source>
        <dbReference type="ARBA" id="ARBA00022605"/>
    </source>
</evidence>
<feature type="domain" description="Quinate/shikimate 5-dehydrogenase/glutamyl-tRNA reductase" evidence="9">
    <location>
        <begin position="117"/>
        <end position="188"/>
    </location>
</feature>
<feature type="binding site" evidence="8">
    <location>
        <position position="87"/>
    </location>
    <ligand>
        <name>shikimate</name>
        <dbReference type="ChEBI" id="CHEBI:36208"/>
    </ligand>
</feature>
<dbReference type="RefSeq" id="WP_126784922.1">
    <property type="nucleotide sequence ID" value="NZ_PIQF01000002.1"/>
</dbReference>
<evidence type="ECO:0000313" key="12">
    <source>
        <dbReference type="EMBL" id="RUO76201.1"/>
    </source>
</evidence>
<dbReference type="InterPro" id="IPR006151">
    <property type="entry name" value="Shikm_DH/Glu-tRNA_Rdtase"/>
</dbReference>
<dbReference type="NCBIfam" id="NF001310">
    <property type="entry name" value="PRK00258.1-2"/>
    <property type="match status" value="1"/>
</dbReference>
<dbReference type="Pfam" id="PF08501">
    <property type="entry name" value="Shikimate_dh_N"/>
    <property type="match status" value="1"/>
</dbReference>
<dbReference type="GO" id="GO:0050661">
    <property type="term" value="F:NADP binding"/>
    <property type="evidence" value="ECO:0007669"/>
    <property type="project" value="InterPro"/>
</dbReference>
<evidence type="ECO:0000256" key="5">
    <source>
        <dbReference type="ARBA" id="ARBA00023002"/>
    </source>
</evidence>
<keyword evidence="6 8" id="KW-0057">Aromatic amino acid biosynthesis</keyword>
<keyword evidence="4 8" id="KW-0521">NADP</keyword>
<dbReference type="InterPro" id="IPR013708">
    <property type="entry name" value="Shikimate_DH-bd_N"/>
</dbReference>
<feature type="binding site" evidence="8">
    <location>
        <begin position="15"/>
        <end position="17"/>
    </location>
    <ligand>
        <name>shikimate</name>
        <dbReference type="ChEBI" id="CHEBI:36208"/>
    </ligand>
</feature>
<feature type="domain" description="Shikimate dehydrogenase substrate binding N-terminal" evidence="10">
    <location>
        <begin position="7"/>
        <end position="89"/>
    </location>
</feature>
<feature type="active site" description="Proton acceptor" evidence="8">
    <location>
        <position position="66"/>
    </location>
</feature>
<feature type="binding site" evidence="8">
    <location>
        <begin position="127"/>
        <end position="131"/>
    </location>
    <ligand>
        <name>NADP(+)</name>
        <dbReference type="ChEBI" id="CHEBI:58349"/>
    </ligand>
</feature>
<dbReference type="GO" id="GO:0008652">
    <property type="term" value="P:amino acid biosynthetic process"/>
    <property type="evidence" value="ECO:0007669"/>
    <property type="project" value="UniProtKB-KW"/>
</dbReference>
<comment type="caution">
    <text evidence="8">Lacks conserved residue(s) required for the propagation of feature annotation.</text>
</comment>
<dbReference type="GO" id="GO:0005829">
    <property type="term" value="C:cytosol"/>
    <property type="evidence" value="ECO:0007669"/>
    <property type="project" value="TreeGrafter"/>
</dbReference>
<evidence type="ECO:0000256" key="1">
    <source>
        <dbReference type="ARBA" id="ARBA00004871"/>
    </source>
</evidence>
<dbReference type="GO" id="GO:0004764">
    <property type="term" value="F:shikimate 3-dehydrogenase (NADP+) activity"/>
    <property type="evidence" value="ECO:0007669"/>
    <property type="project" value="UniProtKB-UniRule"/>
</dbReference>
<dbReference type="FunFam" id="3.40.50.10860:FF:000006">
    <property type="entry name" value="Shikimate dehydrogenase (NADP(+))"/>
    <property type="match status" value="1"/>
</dbReference>
<keyword evidence="13" id="KW-1185">Reference proteome</keyword>
<evidence type="ECO:0000256" key="6">
    <source>
        <dbReference type="ARBA" id="ARBA00023141"/>
    </source>
</evidence>
<dbReference type="InterPro" id="IPR022893">
    <property type="entry name" value="Shikimate_DH_fam"/>
</dbReference>
<dbReference type="UniPathway" id="UPA00053">
    <property type="reaction ID" value="UER00087"/>
</dbReference>
<feature type="binding site" evidence="8">
    <location>
        <position position="242"/>
    </location>
    <ligand>
        <name>shikimate</name>
        <dbReference type="ChEBI" id="CHEBI:36208"/>
    </ligand>
</feature>
<accession>A0A432ZE61</accession>
<dbReference type="InterPro" id="IPR041121">
    <property type="entry name" value="SDH_C"/>
</dbReference>
<keyword evidence="5 8" id="KW-0560">Oxidoreductase</keyword>
<comment type="similarity">
    <text evidence="8">Belongs to the shikimate dehydrogenase family.</text>
</comment>
<dbReference type="Pfam" id="PF01488">
    <property type="entry name" value="Shikimate_DH"/>
    <property type="match status" value="1"/>
</dbReference>
<evidence type="ECO:0000256" key="7">
    <source>
        <dbReference type="ARBA" id="ARBA00049442"/>
    </source>
</evidence>
<evidence type="ECO:0000259" key="11">
    <source>
        <dbReference type="Pfam" id="PF18317"/>
    </source>
</evidence>
<dbReference type="PANTHER" id="PTHR21089:SF1">
    <property type="entry name" value="BIFUNCTIONAL 3-DEHYDROQUINATE DEHYDRATASE_SHIKIMATE DEHYDROGENASE, CHLOROPLASTIC"/>
    <property type="match status" value="1"/>
</dbReference>
<evidence type="ECO:0000256" key="8">
    <source>
        <dbReference type="HAMAP-Rule" id="MF_00222"/>
    </source>
</evidence>
<dbReference type="SUPFAM" id="SSF51735">
    <property type="entry name" value="NAD(P)-binding Rossmann-fold domains"/>
    <property type="match status" value="1"/>
</dbReference>
<dbReference type="GO" id="GO:0009073">
    <property type="term" value="P:aromatic amino acid family biosynthetic process"/>
    <property type="evidence" value="ECO:0007669"/>
    <property type="project" value="UniProtKB-KW"/>
</dbReference>
<reference evidence="12 13" key="1">
    <citation type="journal article" date="2011" name="Front. Microbiol.">
        <title>Genomic signatures of strain selection and enhancement in Bacillus atrophaeus var. globigii, a historical biowarfare simulant.</title>
        <authorList>
            <person name="Gibbons H.S."/>
            <person name="Broomall S.M."/>
            <person name="McNew L.A."/>
            <person name="Daligault H."/>
            <person name="Chapman C."/>
            <person name="Bruce D."/>
            <person name="Karavis M."/>
            <person name="Krepps M."/>
            <person name="McGregor P.A."/>
            <person name="Hong C."/>
            <person name="Park K.H."/>
            <person name="Akmal A."/>
            <person name="Feldman A."/>
            <person name="Lin J.S."/>
            <person name="Chang W.E."/>
            <person name="Higgs B.W."/>
            <person name="Demirev P."/>
            <person name="Lindquist J."/>
            <person name="Liem A."/>
            <person name="Fochler E."/>
            <person name="Read T.D."/>
            <person name="Tapia R."/>
            <person name="Johnson S."/>
            <person name="Bishop-Lilly K.A."/>
            <person name="Detter C."/>
            <person name="Han C."/>
            <person name="Sozhamannan S."/>
            <person name="Rosenzweig C.N."/>
            <person name="Skowronski E.W."/>
        </authorList>
    </citation>
    <scope>NUCLEOTIDE SEQUENCE [LARGE SCALE GENOMIC DNA]</scope>
    <source>
        <strain evidence="12 13">CL-SP19</strain>
    </source>
</reference>
<dbReference type="AlphaFoldDB" id="A0A432ZE61"/>
<organism evidence="12 13">
    <name type="scientific">Idiomarina seosinensis</name>
    <dbReference type="NCBI Taxonomy" id="281739"/>
    <lineage>
        <taxon>Bacteria</taxon>
        <taxon>Pseudomonadati</taxon>
        <taxon>Pseudomonadota</taxon>
        <taxon>Gammaproteobacteria</taxon>
        <taxon>Alteromonadales</taxon>
        <taxon>Idiomarinaceae</taxon>
        <taxon>Idiomarina</taxon>
    </lineage>
</organism>
<evidence type="ECO:0000259" key="9">
    <source>
        <dbReference type="Pfam" id="PF01488"/>
    </source>
</evidence>
<dbReference type="CDD" id="cd01065">
    <property type="entry name" value="NAD_bind_Shikimate_DH"/>
    <property type="match status" value="1"/>
</dbReference>
<evidence type="ECO:0000256" key="4">
    <source>
        <dbReference type="ARBA" id="ARBA00022857"/>
    </source>
</evidence>
<feature type="binding site" evidence="8">
    <location>
        <position position="211"/>
    </location>
    <ligand>
        <name>NADP(+)</name>
        <dbReference type="ChEBI" id="CHEBI:58349"/>
    </ligand>
</feature>
<comment type="function">
    <text evidence="8">Involved in the biosynthesis of the chorismate, which leads to the biosynthesis of aromatic amino acids. Catalyzes the reversible NADPH linked reduction of 3-dehydroshikimate (DHSA) to yield shikimate (SA).</text>
</comment>
<dbReference type="EC" id="1.1.1.25" evidence="2 8"/>
<protein>
    <recommendedName>
        <fullName evidence="2 8">Shikimate dehydrogenase (NADP(+))</fullName>
        <shortName evidence="8">SDH</shortName>
        <ecNumber evidence="2 8">1.1.1.25</ecNumber>
    </recommendedName>
</protein>
<comment type="subunit">
    <text evidence="8">Homodimer.</text>
</comment>
<feature type="binding site" evidence="8">
    <location>
        <position position="213"/>
    </location>
    <ligand>
        <name>shikimate</name>
        <dbReference type="ChEBI" id="CHEBI:36208"/>
    </ligand>
</feature>
<keyword evidence="3 8" id="KW-0028">Amino-acid biosynthesis</keyword>
<dbReference type="InterPro" id="IPR036291">
    <property type="entry name" value="NAD(P)-bd_dom_sf"/>
</dbReference>
<dbReference type="SUPFAM" id="SSF53223">
    <property type="entry name" value="Aminoacid dehydrogenase-like, N-terminal domain"/>
    <property type="match status" value="1"/>
</dbReference>
<feature type="binding site" evidence="8">
    <location>
        <position position="62"/>
    </location>
    <ligand>
        <name>shikimate</name>
        <dbReference type="ChEBI" id="CHEBI:36208"/>
    </ligand>
</feature>
<proteinExistence type="inferred from homology"/>
<gene>
    <name evidence="8" type="primary">aroE</name>
    <name evidence="12" type="ORF">CWI81_08825</name>
</gene>
<dbReference type="NCBIfam" id="TIGR00507">
    <property type="entry name" value="aroE"/>
    <property type="match status" value="1"/>
</dbReference>
<dbReference type="Gene3D" id="3.40.50.720">
    <property type="entry name" value="NAD(P)-binding Rossmann-like Domain"/>
    <property type="match status" value="1"/>
</dbReference>